<dbReference type="Gene3D" id="3.40.50.300">
    <property type="entry name" value="P-loop containing nucleotide triphosphate hydrolases"/>
    <property type="match status" value="1"/>
</dbReference>
<dbReference type="PANTHER" id="PTHR32071">
    <property type="entry name" value="TRANSCRIPTIONAL REGULATORY PROTEIN"/>
    <property type="match status" value="1"/>
</dbReference>
<dbReference type="InterPro" id="IPR058031">
    <property type="entry name" value="AAA_lid_NorR"/>
</dbReference>
<dbReference type="PROSITE" id="PS00676">
    <property type="entry name" value="SIGMA54_INTERACT_2"/>
    <property type="match status" value="1"/>
</dbReference>
<keyword evidence="3" id="KW-0805">Transcription regulation</keyword>
<dbReference type="GO" id="GO:0043565">
    <property type="term" value="F:sequence-specific DNA binding"/>
    <property type="evidence" value="ECO:0007669"/>
    <property type="project" value="InterPro"/>
</dbReference>
<evidence type="ECO:0000256" key="4">
    <source>
        <dbReference type="ARBA" id="ARBA00023125"/>
    </source>
</evidence>
<dbReference type="InterPro" id="IPR025943">
    <property type="entry name" value="Sigma_54_int_dom_ATP-bd_2"/>
</dbReference>
<reference evidence="7" key="1">
    <citation type="submission" date="2006-10" db="EMBL/GenBank/DDBJ databases">
        <title>Complete sequence of Solibacter usitatus Ellin6076.</title>
        <authorList>
            <consortium name="US DOE Joint Genome Institute"/>
            <person name="Copeland A."/>
            <person name="Lucas S."/>
            <person name="Lapidus A."/>
            <person name="Barry K."/>
            <person name="Detter J.C."/>
            <person name="Glavina del Rio T."/>
            <person name="Hammon N."/>
            <person name="Israni S."/>
            <person name="Dalin E."/>
            <person name="Tice H."/>
            <person name="Pitluck S."/>
            <person name="Thompson L.S."/>
            <person name="Brettin T."/>
            <person name="Bruce D."/>
            <person name="Han C."/>
            <person name="Tapia R."/>
            <person name="Gilna P."/>
            <person name="Schmutz J."/>
            <person name="Larimer F."/>
            <person name="Land M."/>
            <person name="Hauser L."/>
            <person name="Kyrpides N."/>
            <person name="Mikhailova N."/>
            <person name="Janssen P.H."/>
            <person name="Kuske C.R."/>
            <person name="Richardson P."/>
        </authorList>
    </citation>
    <scope>NUCLEOTIDE SEQUENCE</scope>
    <source>
        <strain evidence="7">Ellin6076</strain>
    </source>
</reference>
<dbReference type="GO" id="GO:0006355">
    <property type="term" value="P:regulation of DNA-templated transcription"/>
    <property type="evidence" value="ECO:0007669"/>
    <property type="project" value="InterPro"/>
</dbReference>
<dbReference type="Gene3D" id="1.10.8.60">
    <property type="match status" value="1"/>
</dbReference>
<dbReference type="HOGENOM" id="CLU_000445_95_2_0"/>
<dbReference type="Pfam" id="PF02954">
    <property type="entry name" value="HTH_8"/>
    <property type="match status" value="1"/>
</dbReference>
<dbReference type="PROSITE" id="PS50045">
    <property type="entry name" value="SIGMA54_INTERACT_4"/>
    <property type="match status" value="1"/>
</dbReference>
<dbReference type="InterPro" id="IPR002078">
    <property type="entry name" value="Sigma_54_int"/>
</dbReference>
<evidence type="ECO:0000259" key="6">
    <source>
        <dbReference type="PROSITE" id="PS50045"/>
    </source>
</evidence>
<dbReference type="Gene3D" id="1.10.10.60">
    <property type="entry name" value="Homeodomain-like"/>
    <property type="match status" value="1"/>
</dbReference>
<dbReference type="STRING" id="234267.Acid_6640"/>
<keyword evidence="2" id="KW-0067">ATP-binding</keyword>
<dbReference type="SUPFAM" id="SSF52540">
    <property type="entry name" value="P-loop containing nucleoside triphosphate hydrolases"/>
    <property type="match status" value="1"/>
</dbReference>
<dbReference type="eggNOG" id="COG3829">
    <property type="taxonomic scope" value="Bacteria"/>
</dbReference>
<dbReference type="CDD" id="cd00009">
    <property type="entry name" value="AAA"/>
    <property type="match status" value="1"/>
</dbReference>
<dbReference type="SUPFAM" id="SSF55781">
    <property type="entry name" value="GAF domain-like"/>
    <property type="match status" value="1"/>
</dbReference>
<dbReference type="SMART" id="SM00382">
    <property type="entry name" value="AAA"/>
    <property type="match status" value="1"/>
</dbReference>
<dbReference type="Pfam" id="PF25601">
    <property type="entry name" value="AAA_lid_14"/>
    <property type="match status" value="1"/>
</dbReference>
<dbReference type="InterPro" id="IPR003018">
    <property type="entry name" value="GAF"/>
</dbReference>
<dbReference type="EMBL" id="CP000473">
    <property type="protein sequence ID" value="ABJ87562.1"/>
    <property type="molecule type" value="Genomic_DNA"/>
</dbReference>
<evidence type="ECO:0000256" key="5">
    <source>
        <dbReference type="ARBA" id="ARBA00023163"/>
    </source>
</evidence>
<dbReference type="Gene3D" id="3.30.450.40">
    <property type="match status" value="1"/>
</dbReference>
<dbReference type="FunFam" id="3.40.50.300:FF:000006">
    <property type="entry name" value="DNA-binding transcriptional regulator NtrC"/>
    <property type="match status" value="1"/>
</dbReference>
<gene>
    <name evidence="7" type="ordered locus">Acid_6640</name>
</gene>
<evidence type="ECO:0000313" key="7">
    <source>
        <dbReference type="EMBL" id="ABJ87562.1"/>
    </source>
</evidence>
<organism evidence="7">
    <name type="scientific">Solibacter usitatus (strain Ellin6076)</name>
    <dbReference type="NCBI Taxonomy" id="234267"/>
    <lineage>
        <taxon>Bacteria</taxon>
        <taxon>Pseudomonadati</taxon>
        <taxon>Acidobacteriota</taxon>
        <taxon>Terriglobia</taxon>
        <taxon>Bryobacterales</taxon>
        <taxon>Solibacteraceae</taxon>
        <taxon>Candidatus Solibacter</taxon>
    </lineage>
</organism>
<protein>
    <submittedName>
        <fullName evidence="7">Transcriptional regulator, NifA subfamily, Fis Family</fullName>
    </submittedName>
</protein>
<dbReference type="SMART" id="SM00065">
    <property type="entry name" value="GAF"/>
    <property type="match status" value="1"/>
</dbReference>
<dbReference type="InParanoid" id="Q01S08"/>
<dbReference type="InterPro" id="IPR027417">
    <property type="entry name" value="P-loop_NTPase"/>
</dbReference>
<dbReference type="Pfam" id="PF01590">
    <property type="entry name" value="GAF"/>
    <property type="match status" value="1"/>
</dbReference>
<proteinExistence type="predicted"/>
<evidence type="ECO:0000256" key="3">
    <source>
        <dbReference type="ARBA" id="ARBA00023015"/>
    </source>
</evidence>
<dbReference type="InterPro" id="IPR029016">
    <property type="entry name" value="GAF-like_dom_sf"/>
</dbReference>
<dbReference type="eggNOG" id="COG2203">
    <property type="taxonomic scope" value="Bacteria"/>
</dbReference>
<dbReference type="InterPro" id="IPR002197">
    <property type="entry name" value="HTH_Fis"/>
</dbReference>
<dbReference type="AlphaFoldDB" id="Q01S08"/>
<evidence type="ECO:0000256" key="1">
    <source>
        <dbReference type="ARBA" id="ARBA00022741"/>
    </source>
</evidence>
<dbReference type="Pfam" id="PF00158">
    <property type="entry name" value="Sigma54_activat"/>
    <property type="match status" value="1"/>
</dbReference>
<keyword evidence="5" id="KW-0804">Transcription</keyword>
<sequence>MSSLPQPELNERLAAILAISQKMNSQRDLSELLDLIAREATSLLDCDRASIFLLDRDTNELWSKVALGSDEILRFEASRGIAGNAARTGDTINVRDAYSDPRFYTGIDGKTGYRTRNLLAVAVRNQRGEIIGAFEALNKRVGVFTARDEESLAALASHAAVAIETAQLIGELRRNQDELAQQNAHLWREVESRYATHGIVGSGQRIQQVVRLVERIRDSVVNVLITGETGTGKELAAKAIHYNSPRVRKPFVALNCAALPETLLESELFGIEKGVATGVNSRVGQFQKADGGTLFLDEIGDLSLTAQAKILRVLQERVLERVGGRAPIAVDVRLLAATNKDLEAEIAKGNFREDLYYRIKVIHIHMPPLREIREEIPLLARHFLKEYCRETGREAMEFAPDVMRKLVNSPWPGNVRQLRNEVTRLAACARLSLIEEEDLWEGIPLVARHVPTAEPVKLQSLKKAVAEMEGRMIAEALQETRNNQQQAAKLLGLSRQGLINKMKRYAIAG</sequence>
<evidence type="ECO:0000256" key="2">
    <source>
        <dbReference type="ARBA" id="ARBA00022840"/>
    </source>
</evidence>
<dbReference type="PRINTS" id="PR01590">
    <property type="entry name" value="HTHFIS"/>
</dbReference>
<keyword evidence="1" id="KW-0547">Nucleotide-binding</keyword>
<dbReference type="InterPro" id="IPR009057">
    <property type="entry name" value="Homeodomain-like_sf"/>
</dbReference>
<dbReference type="InterPro" id="IPR025944">
    <property type="entry name" value="Sigma_54_int_dom_CS"/>
</dbReference>
<dbReference type="InterPro" id="IPR003593">
    <property type="entry name" value="AAA+_ATPase"/>
</dbReference>
<dbReference type="KEGG" id="sus:Acid_6640"/>
<accession>Q01S08</accession>
<dbReference type="OrthoDB" id="9804019at2"/>
<dbReference type="SUPFAM" id="SSF46689">
    <property type="entry name" value="Homeodomain-like"/>
    <property type="match status" value="1"/>
</dbReference>
<keyword evidence="4" id="KW-0238">DNA-binding</keyword>
<dbReference type="GO" id="GO:0005524">
    <property type="term" value="F:ATP binding"/>
    <property type="evidence" value="ECO:0007669"/>
    <property type="project" value="UniProtKB-KW"/>
</dbReference>
<dbReference type="PROSITE" id="PS00688">
    <property type="entry name" value="SIGMA54_INTERACT_3"/>
    <property type="match status" value="1"/>
</dbReference>
<feature type="domain" description="Sigma-54 factor interaction" evidence="6">
    <location>
        <begin position="199"/>
        <end position="427"/>
    </location>
</feature>
<name>Q01S08_SOLUE</name>